<sequence length="116" mass="13128">MQRFFRALQRTSRFEVRQGRLAYRGLDDKGDSIFEQKRTDLLLGIDLVLLATKHSIDEAFIIAGDSDFIPAIHAAKSEGVVIYLIYGADCHDDLLDEADERIRITPHLISASIRLV</sequence>
<dbReference type="Pfam" id="PF01936">
    <property type="entry name" value="NYN"/>
    <property type="match status" value="1"/>
</dbReference>
<dbReference type="EMBL" id="BARV01015497">
    <property type="protein sequence ID" value="GAI31151.1"/>
    <property type="molecule type" value="Genomic_DNA"/>
</dbReference>
<organism evidence="2">
    <name type="scientific">marine sediment metagenome</name>
    <dbReference type="NCBI Taxonomy" id="412755"/>
    <lineage>
        <taxon>unclassified sequences</taxon>
        <taxon>metagenomes</taxon>
        <taxon>ecological metagenomes</taxon>
    </lineage>
</organism>
<dbReference type="Gene3D" id="3.40.50.1010">
    <property type="entry name" value="5'-nuclease"/>
    <property type="match status" value="1"/>
</dbReference>
<feature type="domain" description="NYN" evidence="1">
    <location>
        <begin position="2"/>
        <end position="102"/>
    </location>
</feature>
<evidence type="ECO:0000313" key="2">
    <source>
        <dbReference type="EMBL" id="GAI31151.1"/>
    </source>
</evidence>
<reference evidence="2" key="1">
    <citation type="journal article" date="2014" name="Front. Microbiol.">
        <title>High frequency of phylogenetically diverse reductive dehalogenase-homologous genes in deep subseafloor sedimentary metagenomes.</title>
        <authorList>
            <person name="Kawai M."/>
            <person name="Futagami T."/>
            <person name="Toyoda A."/>
            <person name="Takaki Y."/>
            <person name="Nishi S."/>
            <person name="Hori S."/>
            <person name="Arai W."/>
            <person name="Tsubouchi T."/>
            <person name="Morono Y."/>
            <person name="Uchiyama I."/>
            <person name="Ito T."/>
            <person name="Fujiyama A."/>
            <person name="Inagaki F."/>
            <person name="Takami H."/>
        </authorList>
    </citation>
    <scope>NUCLEOTIDE SEQUENCE</scope>
    <source>
        <strain evidence="2">Expedition CK06-06</strain>
    </source>
</reference>
<comment type="caution">
    <text evidence="2">The sequence shown here is derived from an EMBL/GenBank/DDBJ whole genome shotgun (WGS) entry which is preliminary data.</text>
</comment>
<dbReference type="AlphaFoldDB" id="X1NLQ8"/>
<protein>
    <recommendedName>
        <fullName evidence="1">NYN domain-containing protein</fullName>
    </recommendedName>
</protein>
<accession>X1NLQ8</accession>
<name>X1NLQ8_9ZZZZ</name>
<dbReference type="InterPro" id="IPR021139">
    <property type="entry name" value="NYN"/>
</dbReference>
<proteinExistence type="predicted"/>
<gene>
    <name evidence="2" type="ORF">S06H3_26773</name>
</gene>
<dbReference type="GO" id="GO:0004540">
    <property type="term" value="F:RNA nuclease activity"/>
    <property type="evidence" value="ECO:0007669"/>
    <property type="project" value="InterPro"/>
</dbReference>
<evidence type="ECO:0000259" key="1">
    <source>
        <dbReference type="Pfam" id="PF01936"/>
    </source>
</evidence>